<feature type="region of interest" description="Disordered" evidence="2">
    <location>
        <begin position="1115"/>
        <end position="1204"/>
    </location>
</feature>
<dbReference type="GO" id="GO:0032007">
    <property type="term" value="P:negative regulation of TOR signaling"/>
    <property type="evidence" value="ECO:0007669"/>
    <property type="project" value="TreeGrafter"/>
</dbReference>
<evidence type="ECO:0000256" key="1">
    <source>
        <dbReference type="ARBA" id="ARBA00022468"/>
    </source>
</evidence>
<dbReference type="InterPro" id="IPR000331">
    <property type="entry name" value="Rap/Ran_GAP_dom"/>
</dbReference>
<feature type="compositionally biased region" description="Basic and acidic residues" evidence="2">
    <location>
        <begin position="1143"/>
        <end position="1176"/>
    </location>
</feature>
<dbReference type="OrthoDB" id="19311at2759"/>
<dbReference type="EMBL" id="KN824335">
    <property type="protein sequence ID" value="KIM23541.1"/>
    <property type="molecule type" value="Genomic_DNA"/>
</dbReference>
<feature type="region of interest" description="Disordered" evidence="2">
    <location>
        <begin position="923"/>
        <end position="985"/>
    </location>
</feature>
<dbReference type="Proteomes" id="UP000054097">
    <property type="component" value="Unassembled WGS sequence"/>
</dbReference>
<dbReference type="InterPro" id="IPR035974">
    <property type="entry name" value="Rap/Ran-GAP_sf"/>
</dbReference>
<gene>
    <name evidence="4" type="ORF">M408DRAFT_332277</name>
</gene>
<dbReference type="GO" id="GO:0005634">
    <property type="term" value="C:nucleus"/>
    <property type="evidence" value="ECO:0007669"/>
    <property type="project" value="InterPro"/>
</dbReference>
<feature type="compositionally biased region" description="Polar residues" evidence="2">
    <location>
        <begin position="1115"/>
        <end position="1127"/>
    </location>
</feature>
<dbReference type="Pfam" id="PF03542">
    <property type="entry name" value="Tuberin"/>
    <property type="match status" value="1"/>
</dbReference>
<feature type="region of interest" description="Disordered" evidence="2">
    <location>
        <begin position="1962"/>
        <end position="1992"/>
    </location>
</feature>
<dbReference type="InterPro" id="IPR027107">
    <property type="entry name" value="Tuberin/Ral-act_asu"/>
</dbReference>
<evidence type="ECO:0000313" key="4">
    <source>
        <dbReference type="EMBL" id="KIM23541.1"/>
    </source>
</evidence>
<accession>A0A0C3AWA2</accession>
<dbReference type="PANTHER" id="PTHR10063">
    <property type="entry name" value="TUBERIN"/>
    <property type="match status" value="1"/>
</dbReference>
<reference evidence="4 5" key="1">
    <citation type="submission" date="2014-04" db="EMBL/GenBank/DDBJ databases">
        <authorList>
            <consortium name="DOE Joint Genome Institute"/>
            <person name="Kuo A."/>
            <person name="Zuccaro A."/>
            <person name="Kohler A."/>
            <person name="Nagy L.G."/>
            <person name="Floudas D."/>
            <person name="Copeland A."/>
            <person name="Barry K.W."/>
            <person name="Cichocki N."/>
            <person name="Veneault-Fourrey C."/>
            <person name="LaButti K."/>
            <person name="Lindquist E.A."/>
            <person name="Lipzen A."/>
            <person name="Lundell T."/>
            <person name="Morin E."/>
            <person name="Murat C."/>
            <person name="Sun H."/>
            <person name="Tunlid A."/>
            <person name="Henrissat B."/>
            <person name="Grigoriev I.V."/>
            <person name="Hibbett D.S."/>
            <person name="Martin F."/>
            <person name="Nordberg H.P."/>
            <person name="Cantor M.N."/>
            <person name="Hua S.X."/>
        </authorList>
    </citation>
    <scope>NUCLEOTIDE SEQUENCE [LARGE SCALE GENOMIC DNA]</scope>
    <source>
        <strain evidence="4 5">MAFF 305830</strain>
    </source>
</reference>
<dbReference type="InterPro" id="IPR018515">
    <property type="entry name" value="Tuberin-type_domain"/>
</dbReference>
<feature type="compositionally biased region" description="Polar residues" evidence="2">
    <location>
        <begin position="946"/>
        <end position="967"/>
    </location>
</feature>
<dbReference type="PANTHER" id="PTHR10063:SF0">
    <property type="entry name" value="TUBERIN"/>
    <property type="match status" value="1"/>
</dbReference>
<dbReference type="GO" id="GO:0005096">
    <property type="term" value="F:GTPase activator activity"/>
    <property type="evidence" value="ECO:0007669"/>
    <property type="project" value="UniProtKB-KW"/>
</dbReference>
<evidence type="ECO:0000259" key="3">
    <source>
        <dbReference type="PROSITE" id="PS50085"/>
    </source>
</evidence>
<proteinExistence type="predicted"/>
<dbReference type="Pfam" id="PF02145">
    <property type="entry name" value="Rap_GAP"/>
    <property type="match status" value="1"/>
</dbReference>
<sequence length="1992" mass="220788">MAALEALLTSFKSPISTDNPSHTLSQAKQLASLLSSGPAITPKDPGRLLGPIEALCDPCQSPIIRSAGYDVITALCGNNSARNKRASGAADNGTTSDSFLNTLERRKIWHALCSAGGEWFPETSITRLDALEALLGIGQQQEEDDGGEDRDTIATLTISANVEGLDGLLKEVSSWMASAVDSILLAHEEARQNPNNNGPSSSDNSPERTEEAFIKRLDSILAVVLRSHTIQLHEQDISDLLGLYSSWVDEVVRDELRAMHAHTALSVSIMSQQQVRAPPRIHGRTSSNATTPTTFTFPSSVVTPAEATLGVSRGTSTNYINAHSHVYHTNGTGPTSSLGLGGVEGSIKPPYTILGPLFVDLVERCLKQNVLMPTDTIPRVIKSLCYLLALAMRPIATPSSGAAVWDNVMDYPTSTPMRTRDSRDNGVRSGASSIIRQPRSSASASQSQETSANASPRISQRRALPVMNRDEAPEPASSPLIAAQEPPPPTIDQRTMSLLESLLHDNWYATTTLQNIKHLLNPPAVTLMPKLENGISPSTFTLKPPSSSPHAAIIAQGALRALRFAILNALMAELAREQLNDWVAQSFAMGGAPTLYGHMDQQQLLDFSWKKVAGATGGGLGVRFEKLGAGLDEYVKAWRNIQDDVGGGASKDDVLMEFCALVTDVLGLSPKGEVGEVPRFAGELIQELALVVKDYRSNDGTIHRLRLSSNSNAFIAPTQLLNSITEILRLPLDTTITKPSLASILISLSDHLSDPDAVTVIEHLEARLELSPSIPDWAGTFRSLITGFCTNARTYPRARRLVTMQLQKIYSEITDIDGESLRAEIMDDMLDMWEKTLHEESNEDILNAAFDIMSSEIVLATMANAEADEQSEELAEKRVDWTSIADRIRRIWMKMAVTAPPYYEEDKISSLLSPVVPPGVTSYSAAPTPSAEPNHHRMLHSPGPSLPTNSLNPAQEQSANNIQANPISQPPPQASSTQGLSAPGRPGRAVMAATFLIKAFTKLAFRSPQSLTILLSDAGRRQSACAARMAIALFRNIVQLVGPDLDSKVKKSSNASIRSENILGERLQCPRARLVILQWLLRLRADRDHRIYAVGEIENEVLPLARMIRRAQRNKQANNVVQDNQPDTDLPSELQARRRKRAETKGAADIRMARNQERREGASRDHTREPRGRGFEEAFNTSASRSRSRPPASPQTPYTVPRPQEMLWSLPEKLTIELEWHATRPSPAMATFTSIRGEEGRYWLHVDYYVETLALLLEHERDWEVVSYVLCHLPLQLANKHFFCGPKSAIQIRKLVLVVCNAINEDRLSSNMDSLQPPEILQVDIQALLYHTLMVLISYHRLFDPSVGEYDQNAKSIKLSIVEVIVGGLARDEVTSRPCLEALSLAVYELTDQVAKFTDRIIEKLSRIMSNPHMAVHILELLIIIGYTPKLYSGSFREEDYQRVFAVAILYIEHHYRPDAKTLRTNDGRDSYALAQHVLNTAFFVIYIWFLAIKLEDRSRYVSFIVKRLVTANDKREVLEPTTEVCFDWLARYAYSNADPKAAPSFLYRSIVAPGAGSFDVNRSWEEQHQIELDNTSGVKAWKLGNSIVTISTMKKPPGWVRIVSRRPSGVTEMICRLENWPHVSPGDFAPDLVSMPVTMLADRPINYNDESLDVDEEMLQNLINEIVEQTDVIQDFEKPDPISGYVWSGVAPSQRRKEITIDPAYIALLLSSYPSGMMTRPSRFMDYTALKETLMAIDYTPVIDTHKVGVVYVAPGQTTEAQIFANQHGSPAYTRFLANLGRVIKPSNQLEVYTGGLRPETHGNYAYSWWDDMSQIVYHVATVMPNINRGLWKKQEIGNDGVKIVWNDSGVPFKFDTILSEYTLVNVVVEPHSVGARGAYSDNRHENEFFKVTLQTAPSLPRITPIGEFKIISAEKLSMALRHFTLQAALFCKAWEGTGMDGPKTFPLQTNWQGRLKFIKNSESKLPPRPSQETPNGAAYREGSRDFTQSY</sequence>
<name>A0A0C3AWA2_SERVB</name>
<feature type="compositionally biased region" description="Low complexity" evidence="2">
    <location>
        <begin position="193"/>
        <end position="204"/>
    </location>
</feature>
<dbReference type="GO" id="GO:0051056">
    <property type="term" value="P:regulation of small GTPase mediated signal transduction"/>
    <property type="evidence" value="ECO:0007669"/>
    <property type="project" value="InterPro"/>
</dbReference>
<dbReference type="Gene3D" id="3.40.50.11210">
    <property type="entry name" value="Rap/Ran-GAP"/>
    <property type="match status" value="1"/>
</dbReference>
<organism evidence="4 5">
    <name type="scientific">Serendipita vermifera MAFF 305830</name>
    <dbReference type="NCBI Taxonomy" id="933852"/>
    <lineage>
        <taxon>Eukaryota</taxon>
        <taxon>Fungi</taxon>
        <taxon>Dikarya</taxon>
        <taxon>Basidiomycota</taxon>
        <taxon>Agaricomycotina</taxon>
        <taxon>Agaricomycetes</taxon>
        <taxon>Sebacinales</taxon>
        <taxon>Serendipitaceae</taxon>
        <taxon>Serendipita</taxon>
    </lineage>
</organism>
<dbReference type="SUPFAM" id="SSF48371">
    <property type="entry name" value="ARM repeat"/>
    <property type="match status" value="1"/>
</dbReference>
<dbReference type="HOGENOM" id="CLU_001124_0_0_1"/>
<feature type="compositionally biased region" description="Low complexity" evidence="2">
    <location>
        <begin position="431"/>
        <end position="455"/>
    </location>
</feature>
<feature type="region of interest" description="Disordered" evidence="2">
    <location>
        <begin position="275"/>
        <end position="297"/>
    </location>
</feature>
<dbReference type="STRING" id="933852.A0A0C3AWA2"/>
<dbReference type="SUPFAM" id="SSF111347">
    <property type="entry name" value="Rap/Ran-GAP"/>
    <property type="match status" value="1"/>
</dbReference>
<feature type="region of interest" description="Disordered" evidence="2">
    <location>
        <begin position="413"/>
        <end position="489"/>
    </location>
</feature>
<dbReference type="InterPro" id="IPR016024">
    <property type="entry name" value="ARM-type_fold"/>
</dbReference>
<keyword evidence="5" id="KW-1185">Reference proteome</keyword>
<feature type="region of interest" description="Disordered" evidence="2">
    <location>
        <begin position="190"/>
        <end position="209"/>
    </location>
</feature>
<dbReference type="GO" id="GO:0033596">
    <property type="term" value="C:TSC1-TSC2 complex"/>
    <property type="evidence" value="ECO:0007669"/>
    <property type="project" value="TreeGrafter"/>
</dbReference>
<keyword evidence="1" id="KW-0343">GTPase activation</keyword>
<protein>
    <recommendedName>
        <fullName evidence="3">Rap-GAP domain-containing protein</fullName>
    </recommendedName>
</protein>
<dbReference type="PROSITE" id="PS50085">
    <property type="entry name" value="RAPGAP"/>
    <property type="match status" value="1"/>
</dbReference>
<evidence type="ECO:0000313" key="5">
    <source>
        <dbReference type="Proteomes" id="UP000054097"/>
    </source>
</evidence>
<feature type="domain" description="Rap-GAP" evidence="3">
    <location>
        <begin position="1735"/>
        <end position="1963"/>
    </location>
</feature>
<reference evidence="5" key="2">
    <citation type="submission" date="2015-01" db="EMBL/GenBank/DDBJ databases">
        <title>Evolutionary Origins and Diversification of the Mycorrhizal Mutualists.</title>
        <authorList>
            <consortium name="DOE Joint Genome Institute"/>
            <consortium name="Mycorrhizal Genomics Consortium"/>
            <person name="Kohler A."/>
            <person name="Kuo A."/>
            <person name="Nagy L.G."/>
            <person name="Floudas D."/>
            <person name="Copeland A."/>
            <person name="Barry K.W."/>
            <person name="Cichocki N."/>
            <person name="Veneault-Fourrey C."/>
            <person name="LaButti K."/>
            <person name="Lindquist E.A."/>
            <person name="Lipzen A."/>
            <person name="Lundell T."/>
            <person name="Morin E."/>
            <person name="Murat C."/>
            <person name="Riley R."/>
            <person name="Ohm R."/>
            <person name="Sun H."/>
            <person name="Tunlid A."/>
            <person name="Henrissat B."/>
            <person name="Grigoriev I.V."/>
            <person name="Hibbett D.S."/>
            <person name="Martin F."/>
        </authorList>
    </citation>
    <scope>NUCLEOTIDE SEQUENCE [LARGE SCALE GENOMIC DNA]</scope>
    <source>
        <strain evidence="5">MAFF 305830</strain>
    </source>
</reference>
<evidence type="ECO:0000256" key="2">
    <source>
        <dbReference type="SAM" id="MobiDB-lite"/>
    </source>
</evidence>